<comment type="caution">
    <text evidence="8">The sequence shown here is derived from an EMBL/GenBank/DDBJ whole genome shotgun (WGS) entry which is preliminary data.</text>
</comment>
<dbReference type="SUPFAM" id="SSF88659">
    <property type="entry name" value="Sigma3 and sigma4 domains of RNA polymerase sigma factors"/>
    <property type="match status" value="1"/>
</dbReference>
<dbReference type="Gene3D" id="1.10.1740.10">
    <property type="match status" value="1"/>
</dbReference>
<gene>
    <name evidence="8" type="ORF">DSM106044_00704</name>
</gene>
<evidence type="ECO:0000256" key="5">
    <source>
        <dbReference type="ARBA" id="ARBA00023163"/>
    </source>
</evidence>
<keyword evidence="4" id="KW-0238">DNA-binding</keyword>
<keyword evidence="3" id="KW-0731">Sigma factor</keyword>
<reference evidence="8 9" key="1">
    <citation type="journal article" date="2019" name="Anaerobe">
        <title>Detection of Robinsoniella peoriensis in multiple bone samples of a trauma patient.</title>
        <authorList>
            <person name="Schrottner P."/>
            <person name="Hartwich K."/>
            <person name="Bunk B."/>
            <person name="Schober I."/>
            <person name="Helbig S."/>
            <person name="Rudolph W.W."/>
            <person name="Gunzer F."/>
        </authorList>
    </citation>
    <scope>NUCLEOTIDE SEQUENCE [LARGE SCALE GENOMIC DNA]</scope>
    <source>
        <strain evidence="8 9">DSM 106044</strain>
    </source>
</reference>
<sequence length="171" mass="20209">MKNKLFTEVYNRYHRLVIKAALDQTGDFELAQEVCQHVFWKYYDNMDTVAPDFIKAWLLITAKRAVIDNSRKASVRREVIMPTSSINTAVEYSIDELVNRTANTQLLFTIFDDLKQMNERWYEVIYQSYVNGLTQEEAAAKLGIAVTVFRARLCRAKKYIRQKYLKDYREK</sequence>
<dbReference type="PANTHER" id="PTHR43133:SF8">
    <property type="entry name" value="RNA POLYMERASE SIGMA FACTOR HI_1459-RELATED"/>
    <property type="match status" value="1"/>
</dbReference>
<dbReference type="Pfam" id="PF04542">
    <property type="entry name" value="Sigma70_r2"/>
    <property type="match status" value="1"/>
</dbReference>
<dbReference type="Pfam" id="PF08281">
    <property type="entry name" value="Sigma70_r4_2"/>
    <property type="match status" value="1"/>
</dbReference>
<dbReference type="InterPro" id="IPR013324">
    <property type="entry name" value="RNA_pol_sigma_r3/r4-like"/>
</dbReference>
<dbReference type="InterPro" id="IPR036388">
    <property type="entry name" value="WH-like_DNA-bd_sf"/>
</dbReference>
<dbReference type="OrthoDB" id="9789355at2"/>
<dbReference type="InterPro" id="IPR013325">
    <property type="entry name" value="RNA_pol_sigma_r2"/>
</dbReference>
<feature type="domain" description="RNA polymerase sigma factor 70 region 4 type 2" evidence="7">
    <location>
        <begin position="122"/>
        <end position="158"/>
    </location>
</feature>
<dbReference type="GO" id="GO:0003677">
    <property type="term" value="F:DNA binding"/>
    <property type="evidence" value="ECO:0007669"/>
    <property type="project" value="UniProtKB-KW"/>
</dbReference>
<protein>
    <submittedName>
        <fullName evidence="8">RNA polymerase sigma factor</fullName>
    </submittedName>
</protein>
<evidence type="ECO:0000313" key="9">
    <source>
        <dbReference type="Proteomes" id="UP000306509"/>
    </source>
</evidence>
<evidence type="ECO:0000256" key="3">
    <source>
        <dbReference type="ARBA" id="ARBA00023082"/>
    </source>
</evidence>
<dbReference type="Proteomes" id="UP000306509">
    <property type="component" value="Unassembled WGS sequence"/>
</dbReference>
<organism evidence="8 9">
    <name type="scientific">Robinsoniella peoriensis</name>
    <dbReference type="NCBI Taxonomy" id="180332"/>
    <lineage>
        <taxon>Bacteria</taxon>
        <taxon>Bacillati</taxon>
        <taxon>Bacillota</taxon>
        <taxon>Clostridia</taxon>
        <taxon>Lachnospirales</taxon>
        <taxon>Lachnospiraceae</taxon>
        <taxon>Robinsoniella</taxon>
    </lineage>
</organism>
<dbReference type="Gene3D" id="1.10.10.10">
    <property type="entry name" value="Winged helix-like DNA-binding domain superfamily/Winged helix DNA-binding domain"/>
    <property type="match status" value="1"/>
</dbReference>
<dbReference type="InterPro" id="IPR039425">
    <property type="entry name" value="RNA_pol_sigma-70-like"/>
</dbReference>
<comment type="similarity">
    <text evidence="1">Belongs to the sigma-70 factor family. ECF subfamily.</text>
</comment>
<dbReference type="STRING" id="180332.GCA_000797495_00161"/>
<evidence type="ECO:0000313" key="8">
    <source>
        <dbReference type="EMBL" id="TLD02322.1"/>
    </source>
</evidence>
<keyword evidence="9" id="KW-1185">Reference proteome</keyword>
<evidence type="ECO:0000259" key="6">
    <source>
        <dbReference type="Pfam" id="PF04542"/>
    </source>
</evidence>
<accession>A0A4U8QB94</accession>
<dbReference type="PANTHER" id="PTHR43133">
    <property type="entry name" value="RNA POLYMERASE ECF-TYPE SIGMA FACTO"/>
    <property type="match status" value="1"/>
</dbReference>
<dbReference type="AlphaFoldDB" id="A0A4U8QB94"/>
<dbReference type="SUPFAM" id="SSF88946">
    <property type="entry name" value="Sigma2 domain of RNA polymerase sigma factors"/>
    <property type="match status" value="1"/>
</dbReference>
<evidence type="ECO:0000256" key="4">
    <source>
        <dbReference type="ARBA" id="ARBA00023125"/>
    </source>
</evidence>
<evidence type="ECO:0000256" key="1">
    <source>
        <dbReference type="ARBA" id="ARBA00010641"/>
    </source>
</evidence>
<dbReference type="RefSeq" id="WP_027295183.1">
    <property type="nucleotide sequence ID" value="NZ_CABMJZ010000116.1"/>
</dbReference>
<dbReference type="InterPro" id="IPR013249">
    <property type="entry name" value="RNA_pol_sigma70_r4_t2"/>
</dbReference>
<dbReference type="GO" id="GO:0016987">
    <property type="term" value="F:sigma factor activity"/>
    <property type="evidence" value="ECO:0007669"/>
    <property type="project" value="UniProtKB-KW"/>
</dbReference>
<evidence type="ECO:0000256" key="2">
    <source>
        <dbReference type="ARBA" id="ARBA00023015"/>
    </source>
</evidence>
<dbReference type="NCBIfam" id="TIGR02937">
    <property type="entry name" value="sigma70-ECF"/>
    <property type="match status" value="1"/>
</dbReference>
<dbReference type="GO" id="GO:0006352">
    <property type="term" value="P:DNA-templated transcription initiation"/>
    <property type="evidence" value="ECO:0007669"/>
    <property type="project" value="InterPro"/>
</dbReference>
<dbReference type="EMBL" id="QGQD01000017">
    <property type="protein sequence ID" value="TLD02322.1"/>
    <property type="molecule type" value="Genomic_DNA"/>
</dbReference>
<feature type="domain" description="RNA polymerase sigma-70 region 2" evidence="6">
    <location>
        <begin position="10"/>
        <end position="74"/>
    </location>
</feature>
<dbReference type="InterPro" id="IPR007627">
    <property type="entry name" value="RNA_pol_sigma70_r2"/>
</dbReference>
<evidence type="ECO:0000259" key="7">
    <source>
        <dbReference type="Pfam" id="PF08281"/>
    </source>
</evidence>
<keyword evidence="5" id="KW-0804">Transcription</keyword>
<proteinExistence type="inferred from homology"/>
<name>A0A4U8QB94_9FIRM</name>
<keyword evidence="2" id="KW-0805">Transcription regulation</keyword>
<dbReference type="InterPro" id="IPR014284">
    <property type="entry name" value="RNA_pol_sigma-70_dom"/>
</dbReference>